<gene>
    <name evidence="3" type="ORF">EV210_101133</name>
</gene>
<organism evidence="3 4">
    <name type="scientific">Anaerospora hongkongensis</name>
    <dbReference type="NCBI Taxonomy" id="244830"/>
    <lineage>
        <taxon>Bacteria</taxon>
        <taxon>Bacillati</taxon>
        <taxon>Bacillota</taxon>
        <taxon>Negativicutes</taxon>
        <taxon>Selenomonadales</taxon>
        <taxon>Sporomusaceae</taxon>
        <taxon>Anaerospora</taxon>
    </lineage>
</organism>
<evidence type="ECO:0000313" key="3">
    <source>
        <dbReference type="EMBL" id="TCL39935.1"/>
    </source>
</evidence>
<dbReference type="SUPFAM" id="SSF53067">
    <property type="entry name" value="Actin-like ATPase domain"/>
    <property type="match status" value="2"/>
</dbReference>
<comment type="caution">
    <text evidence="3">The sequence shown here is derived from an EMBL/GenBank/DDBJ whole genome shotgun (WGS) entry which is preliminary data.</text>
</comment>
<dbReference type="InterPro" id="IPR049067">
    <property type="entry name" value="MreB-like_C"/>
</dbReference>
<dbReference type="InterPro" id="IPR043129">
    <property type="entry name" value="ATPase_NBD"/>
</dbReference>
<name>A0A4R1QAI3_9FIRM</name>
<dbReference type="Proteomes" id="UP000295063">
    <property type="component" value="Unassembled WGS sequence"/>
</dbReference>
<dbReference type="InterPro" id="IPR040607">
    <property type="entry name" value="ALP_N"/>
</dbReference>
<proteinExistence type="predicted"/>
<protein>
    <submittedName>
        <fullName evidence="3">Uncharacterized protein</fullName>
    </submittedName>
</protein>
<accession>A0A4R1QAI3</accession>
<feature type="domain" description="Actin homologue MreB-like C-terminal" evidence="2">
    <location>
        <begin position="173"/>
        <end position="279"/>
    </location>
</feature>
<dbReference type="Pfam" id="PF21522">
    <property type="entry name" value="MreB-like_C"/>
    <property type="match status" value="1"/>
</dbReference>
<dbReference type="OrthoDB" id="5412507at2"/>
<dbReference type="Gene3D" id="3.30.420.40">
    <property type="match status" value="2"/>
</dbReference>
<dbReference type="AlphaFoldDB" id="A0A4R1QAI3"/>
<sequence length="316" mass="35263">MLAGLNGGNHYGKAVANGREITIPAFVAPGRERTLVNGKEHLDDLDVTINDSWSFVGNLAKKYSDTLIGYEKKKSTDDVTKTVLLTMAAYLSDRQYLSCSPVTCLPISDYRVQRKTFARNLEGVYRIKFPFKVVNLEVVDVTVAPEAGCAAWDLFLDNKGRVIDGYSFKNIGVIDIGSRTTNVTAMYQMTYQDELSDTLAPLGMWAAYNDMQKEIKLQKDILIHQVEDNLDLINPAPYYKNLANAIVQQIMIGPWKSQPRFDAVVICGGGAIPLFPHFKAIWSNAILHPRPITANAWGCYKLAVARNDEIKCVHRV</sequence>
<dbReference type="EMBL" id="SLUI01000001">
    <property type="protein sequence ID" value="TCL39935.1"/>
    <property type="molecule type" value="Genomic_DNA"/>
</dbReference>
<feature type="domain" description="Actin-like protein N-terminal" evidence="1">
    <location>
        <begin position="8"/>
        <end position="147"/>
    </location>
</feature>
<dbReference type="Pfam" id="PF17989">
    <property type="entry name" value="ALP_N"/>
    <property type="match status" value="1"/>
</dbReference>
<evidence type="ECO:0000259" key="2">
    <source>
        <dbReference type="Pfam" id="PF21522"/>
    </source>
</evidence>
<evidence type="ECO:0000259" key="1">
    <source>
        <dbReference type="Pfam" id="PF17989"/>
    </source>
</evidence>
<dbReference type="RefSeq" id="WP_132074007.1">
    <property type="nucleotide sequence ID" value="NZ_SLUI01000001.1"/>
</dbReference>
<keyword evidence="4" id="KW-1185">Reference proteome</keyword>
<reference evidence="3 4" key="1">
    <citation type="submission" date="2019-03" db="EMBL/GenBank/DDBJ databases">
        <title>Genomic Encyclopedia of Type Strains, Phase IV (KMG-IV): sequencing the most valuable type-strain genomes for metagenomic binning, comparative biology and taxonomic classification.</title>
        <authorList>
            <person name="Goeker M."/>
        </authorList>
    </citation>
    <scope>NUCLEOTIDE SEQUENCE [LARGE SCALE GENOMIC DNA]</scope>
    <source>
        <strain evidence="3 4">DSM 15969</strain>
    </source>
</reference>
<evidence type="ECO:0000313" key="4">
    <source>
        <dbReference type="Proteomes" id="UP000295063"/>
    </source>
</evidence>